<evidence type="ECO:0000256" key="1">
    <source>
        <dbReference type="ARBA" id="ARBA00009437"/>
    </source>
</evidence>
<dbReference type="Gene3D" id="1.10.10.10">
    <property type="entry name" value="Winged helix-like DNA-binding domain superfamily/Winged helix DNA-binding domain"/>
    <property type="match status" value="1"/>
</dbReference>
<organism evidence="6 7">
    <name type="scientific">[Clostridium] celerecrescens 18A</name>
    <dbReference type="NCBI Taxonomy" id="1286362"/>
    <lineage>
        <taxon>Bacteria</taxon>
        <taxon>Bacillati</taxon>
        <taxon>Bacillota</taxon>
        <taxon>Clostridia</taxon>
        <taxon>Lachnospirales</taxon>
        <taxon>Lachnospiraceae</taxon>
        <taxon>Lacrimispora</taxon>
    </lineage>
</organism>
<dbReference type="Proteomes" id="UP000231092">
    <property type="component" value="Unassembled WGS sequence"/>
</dbReference>
<evidence type="ECO:0000313" key="6">
    <source>
        <dbReference type="EMBL" id="PJJ28961.1"/>
    </source>
</evidence>
<evidence type="ECO:0000259" key="5">
    <source>
        <dbReference type="PROSITE" id="PS50931"/>
    </source>
</evidence>
<dbReference type="PANTHER" id="PTHR30126:SF64">
    <property type="entry name" value="HTH-TYPE TRANSCRIPTIONAL REGULATOR CITR"/>
    <property type="match status" value="1"/>
</dbReference>
<feature type="domain" description="HTH lysR-type" evidence="5">
    <location>
        <begin position="1"/>
        <end position="60"/>
    </location>
</feature>
<gene>
    <name evidence="6" type="ORF">H171_2485</name>
</gene>
<dbReference type="Pfam" id="PF00126">
    <property type="entry name" value="HTH_1"/>
    <property type="match status" value="1"/>
</dbReference>
<dbReference type="InterPro" id="IPR005119">
    <property type="entry name" value="LysR_subst-bd"/>
</dbReference>
<dbReference type="FunFam" id="1.10.10.10:FF:000001">
    <property type="entry name" value="LysR family transcriptional regulator"/>
    <property type="match status" value="1"/>
</dbReference>
<dbReference type="Gene3D" id="3.40.190.290">
    <property type="match status" value="1"/>
</dbReference>
<dbReference type="InterPro" id="IPR036388">
    <property type="entry name" value="WH-like_DNA-bd_sf"/>
</dbReference>
<dbReference type="RefSeq" id="WP_100305409.1">
    <property type="nucleotide sequence ID" value="NZ_PGET01000001.1"/>
</dbReference>
<comment type="caution">
    <text evidence="6">The sequence shown here is derived from an EMBL/GenBank/DDBJ whole genome shotgun (WGS) entry which is preliminary data.</text>
</comment>
<dbReference type="InterPro" id="IPR036390">
    <property type="entry name" value="WH_DNA-bd_sf"/>
</dbReference>
<comment type="similarity">
    <text evidence="1">Belongs to the LysR transcriptional regulatory family.</text>
</comment>
<evidence type="ECO:0000313" key="7">
    <source>
        <dbReference type="Proteomes" id="UP000231092"/>
    </source>
</evidence>
<dbReference type="EMBL" id="PGET01000001">
    <property type="protein sequence ID" value="PJJ28961.1"/>
    <property type="molecule type" value="Genomic_DNA"/>
</dbReference>
<dbReference type="SUPFAM" id="SSF46785">
    <property type="entry name" value="Winged helix' DNA-binding domain"/>
    <property type="match status" value="1"/>
</dbReference>
<evidence type="ECO:0000256" key="3">
    <source>
        <dbReference type="ARBA" id="ARBA00023125"/>
    </source>
</evidence>
<dbReference type="OrthoDB" id="9778774at2"/>
<dbReference type="GO" id="GO:0003700">
    <property type="term" value="F:DNA-binding transcription factor activity"/>
    <property type="evidence" value="ECO:0007669"/>
    <property type="project" value="InterPro"/>
</dbReference>
<proteinExistence type="inferred from homology"/>
<evidence type="ECO:0000256" key="2">
    <source>
        <dbReference type="ARBA" id="ARBA00023015"/>
    </source>
</evidence>
<protein>
    <submittedName>
        <fullName evidence="6">DNA-binding transcriptional LysR family regulator</fullName>
    </submittedName>
</protein>
<dbReference type="PANTHER" id="PTHR30126">
    <property type="entry name" value="HTH-TYPE TRANSCRIPTIONAL REGULATOR"/>
    <property type="match status" value="1"/>
</dbReference>
<dbReference type="PRINTS" id="PR00039">
    <property type="entry name" value="HTHLYSR"/>
</dbReference>
<sequence>MDINYELYKVFYHVATTLSFSEASKQLFISQSAVSQSIKVLEKKLNQTLFVRSTKKVQLTPEGDILLKHIEPAINLIQKGENQLLEANTLNGGQLRIGASDTICRYYLVPYLNKFHKTYPNVHIKVTNQTSIECAHLLESGQVDFIITNFPNSGLSSSQNTRVINEFSDVFVANQEYFPLKGQTVSLGTLQTYPILMLERKSTTSEFLHHMFQKEQLDLVPEIELSSNDLLIDLARIGLGIAFVPDFCIPENDRDLFQVKLSEKLPTRQMVVAYNENLPVSQASKQFMDML</sequence>
<dbReference type="InterPro" id="IPR000847">
    <property type="entry name" value="LysR_HTH_N"/>
</dbReference>
<dbReference type="PROSITE" id="PS50931">
    <property type="entry name" value="HTH_LYSR"/>
    <property type="match status" value="1"/>
</dbReference>
<name>A0A2M8Z6A0_9FIRM</name>
<reference evidence="6 7" key="1">
    <citation type="submission" date="2017-11" db="EMBL/GenBank/DDBJ databases">
        <title>Understudied soil microbes with underappreciated capabilities: Untangling the Clostridium saccharolyticum group.</title>
        <authorList>
            <person name="Leschine S."/>
        </authorList>
    </citation>
    <scope>NUCLEOTIDE SEQUENCE [LARGE SCALE GENOMIC DNA]</scope>
    <source>
        <strain evidence="6 7">18A</strain>
    </source>
</reference>
<dbReference type="AlphaFoldDB" id="A0A2M8Z6A0"/>
<keyword evidence="3 6" id="KW-0238">DNA-binding</keyword>
<evidence type="ECO:0000256" key="4">
    <source>
        <dbReference type="ARBA" id="ARBA00023163"/>
    </source>
</evidence>
<accession>A0A2M8Z6A0</accession>
<dbReference type="GO" id="GO:0000976">
    <property type="term" value="F:transcription cis-regulatory region binding"/>
    <property type="evidence" value="ECO:0007669"/>
    <property type="project" value="TreeGrafter"/>
</dbReference>
<keyword evidence="2" id="KW-0805">Transcription regulation</keyword>
<dbReference type="SUPFAM" id="SSF53850">
    <property type="entry name" value="Periplasmic binding protein-like II"/>
    <property type="match status" value="1"/>
</dbReference>
<dbReference type="CDD" id="cd05466">
    <property type="entry name" value="PBP2_LTTR_substrate"/>
    <property type="match status" value="1"/>
</dbReference>
<keyword evidence="4" id="KW-0804">Transcription</keyword>
<dbReference type="Pfam" id="PF03466">
    <property type="entry name" value="LysR_substrate"/>
    <property type="match status" value="1"/>
</dbReference>